<reference evidence="1 2" key="1">
    <citation type="submission" date="2017-10" db="EMBL/GenBank/DDBJ databases">
        <title>Draft genome of Longimonas halophila.</title>
        <authorList>
            <person name="Goh K.M."/>
            <person name="Shamsir M.S."/>
            <person name="Lim S.W."/>
        </authorList>
    </citation>
    <scope>NUCLEOTIDE SEQUENCE [LARGE SCALE GENOMIC DNA]</scope>
    <source>
        <strain evidence="1 2">KCTC 42399</strain>
    </source>
</reference>
<accession>A0A2H3PAY1</accession>
<dbReference type="EMBL" id="PDEP01000001">
    <property type="protein sequence ID" value="PEN09428.1"/>
    <property type="molecule type" value="Genomic_DNA"/>
</dbReference>
<comment type="caution">
    <text evidence="1">The sequence shown here is derived from an EMBL/GenBank/DDBJ whole genome shotgun (WGS) entry which is preliminary data.</text>
</comment>
<evidence type="ECO:0000313" key="1">
    <source>
        <dbReference type="EMBL" id="PEN09428.1"/>
    </source>
</evidence>
<keyword evidence="2" id="KW-1185">Reference proteome</keyword>
<name>A0A2H3PAY1_9BACT</name>
<dbReference type="Proteomes" id="UP000221024">
    <property type="component" value="Unassembled WGS sequence"/>
</dbReference>
<gene>
    <name evidence="1" type="ORF">CRI93_01495</name>
</gene>
<protein>
    <submittedName>
        <fullName evidence="1">Uncharacterized protein</fullName>
    </submittedName>
</protein>
<proteinExistence type="predicted"/>
<organism evidence="1 2">
    <name type="scientific">Longimonas halophila</name>
    <dbReference type="NCBI Taxonomy" id="1469170"/>
    <lineage>
        <taxon>Bacteria</taxon>
        <taxon>Pseudomonadati</taxon>
        <taxon>Rhodothermota</taxon>
        <taxon>Rhodothermia</taxon>
        <taxon>Rhodothermales</taxon>
        <taxon>Salisaetaceae</taxon>
        <taxon>Longimonas</taxon>
    </lineage>
</organism>
<evidence type="ECO:0000313" key="2">
    <source>
        <dbReference type="Proteomes" id="UP000221024"/>
    </source>
</evidence>
<dbReference type="AlphaFoldDB" id="A0A2H3PAY1"/>
<sequence>MYVCRYTWAGVSLLNLEVDYPGWIGEDKQATDWHLPQKETAQMVAPSVVGFPLSWYLFSVVQQPPGTSFRPLSEYQSRATNR</sequence>